<evidence type="ECO:0000256" key="3">
    <source>
        <dbReference type="ARBA" id="ARBA00022692"/>
    </source>
</evidence>
<dbReference type="Gene3D" id="6.10.250.2090">
    <property type="match status" value="1"/>
</dbReference>
<dbReference type="GeneID" id="4462023"/>
<dbReference type="OrthoDB" id="10752at2157"/>
<evidence type="ECO:0000256" key="4">
    <source>
        <dbReference type="ARBA" id="ARBA00022989"/>
    </source>
</evidence>
<dbReference type="InterPro" id="IPR043202">
    <property type="entry name" value="Band-7_stomatin-like"/>
</dbReference>
<dbReference type="PRINTS" id="PR00721">
    <property type="entry name" value="STOMATIN"/>
</dbReference>
<dbReference type="PANTHER" id="PTHR10264">
    <property type="entry name" value="BAND 7 PROTEIN-RELATED"/>
    <property type="match status" value="1"/>
</dbReference>
<dbReference type="GO" id="GO:0005886">
    <property type="term" value="C:plasma membrane"/>
    <property type="evidence" value="ECO:0007669"/>
    <property type="project" value="InterPro"/>
</dbReference>
<dbReference type="STRING" id="349307.Mthe_0430"/>
<dbReference type="HOGENOM" id="CLU_024949_3_3_2"/>
<comment type="similarity">
    <text evidence="2">Belongs to the band 7/mec-2 family.</text>
</comment>
<name>A0B698_METTP</name>
<dbReference type="RefSeq" id="WP_011695620.1">
    <property type="nucleotide sequence ID" value="NC_008553.1"/>
</dbReference>
<reference evidence="6 7" key="1">
    <citation type="submission" date="2006-10" db="EMBL/GenBank/DDBJ databases">
        <title>Complete sequence of Methanosaeta thermophila PT.</title>
        <authorList>
            <consortium name="US DOE Joint Genome Institute"/>
            <person name="Copeland A."/>
            <person name="Lucas S."/>
            <person name="Lapidus A."/>
            <person name="Barry K."/>
            <person name="Detter J.C."/>
            <person name="Glavina del Rio T."/>
            <person name="Hammon N."/>
            <person name="Israni S."/>
            <person name="Pitluck S."/>
            <person name="Chain P."/>
            <person name="Malfatti S."/>
            <person name="Shin M."/>
            <person name="Vergez L."/>
            <person name="Schmutz J."/>
            <person name="Larimer F."/>
            <person name="Land M."/>
            <person name="Hauser L."/>
            <person name="Kyrpides N."/>
            <person name="Kim E."/>
            <person name="Smith K.S."/>
            <person name="Ingram-Smith C."/>
            <person name="Richardson P."/>
        </authorList>
    </citation>
    <scope>NUCLEOTIDE SEQUENCE [LARGE SCALE GENOMIC DNA]</scope>
    <source>
        <strain evidence="7">DSM 6194 / JCM 14653 / NBRC 101360 / PT</strain>
    </source>
</reference>
<keyword evidence="4" id="KW-0472">Membrane</keyword>
<dbReference type="CDD" id="cd08826">
    <property type="entry name" value="SPFH_eoslipins_u1"/>
    <property type="match status" value="1"/>
</dbReference>
<evidence type="ECO:0000256" key="2">
    <source>
        <dbReference type="ARBA" id="ARBA00008164"/>
    </source>
</evidence>
<dbReference type="InterPro" id="IPR036013">
    <property type="entry name" value="Band_7/SPFH_dom_sf"/>
</dbReference>
<evidence type="ECO:0000256" key="1">
    <source>
        <dbReference type="ARBA" id="ARBA00004167"/>
    </source>
</evidence>
<sequence length="261" mass="29091">MPIPVTLLAASVLFAVAFMVSARVVRQYERAVVFRLGKLHGEKGPGILFLLPLIDRMIRVDMRVRELDVPKQTVISSDNVTLEVDAVIYYKVSDASKAIIEVEDYEAATLLLAQTTLRDVLGQNQLDTILSDRDDLNKKIQEILDTITGPWGMRVVMVTMRDVALPENMLRAIARQAEAEREKRARIILAEGELRASQMMNDAATMYEDKPSALKLREFQTLAEIAREKNLIVVASGVNDDRKASETPLLMALAKAAADKI</sequence>
<evidence type="ECO:0000313" key="7">
    <source>
        <dbReference type="Proteomes" id="UP000000674"/>
    </source>
</evidence>
<dbReference type="InterPro" id="IPR001107">
    <property type="entry name" value="Band_7"/>
</dbReference>
<keyword evidence="7" id="KW-1185">Reference proteome</keyword>
<dbReference type="Proteomes" id="UP000000674">
    <property type="component" value="Chromosome"/>
</dbReference>
<protein>
    <submittedName>
        <fullName evidence="6">SPFH domain, Band 7 family protein</fullName>
    </submittedName>
</protein>
<dbReference type="EMBL" id="CP000477">
    <property type="protein sequence ID" value="ABK14222.1"/>
    <property type="molecule type" value="Genomic_DNA"/>
</dbReference>
<organism evidence="6 7">
    <name type="scientific">Methanothrix thermoacetophila (strain DSM 6194 / JCM 14653 / NBRC 101360 / PT)</name>
    <name type="common">Methanosaeta thermophila</name>
    <dbReference type="NCBI Taxonomy" id="349307"/>
    <lineage>
        <taxon>Archaea</taxon>
        <taxon>Methanobacteriati</taxon>
        <taxon>Methanobacteriota</taxon>
        <taxon>Stenosarchaea group</taxon>
        <taxon>Methanomicrobia</taxon>
        <taxon>Methanotrichales</taxon>
        <taxon>Methanotrichaceae</taxon>
        <taxon>Methanothrix</taxon>
    </lineage>
</organism>
<dbReference type="KEGG" id="mtp:Mthe_0430"/>
<dbReference type="GO" id="GO:0098552">
    <property type="term" value="C:side of membrane"/>
    <property type="evidence" value="ECO:0007669"/>
    <property type="project" value="UniProtKB-ARBA"/>
</dbReference>
<accession>A0B698</accession>
<proteinExistence type="inferred from homology"/>
<feature type="domain" description="Band 7" evidence="5">
    <location>
        <begin position="20"/>
        <end position="177"/>
    </location>
</feature>
<comment type="subcellular location">
    <subcellularLocation>
        <location evidence="1">Membrane</location>
        <topology evidence="1">Single-pass membrane protein</topology>
    </subcellularLocation>
</comment>
<evidence type="ECO:0000259" key="5">
    <source>
        <dbReference type="SMART" id="SM00244"/>
    </source>
</evidence>
<dbReference type="Pfam" id="PF01145">
    <property type="entry name" value="Band_7"/>
    <property type="match status" value="1"/>
</dbReference>
<dbReference type="AlphaFoldDB" id="A0B698"/>
<dbReference type="PANTHER" id="PTHR10264:SF19">
    <property type="entry name" value="AT06885P-RELATED"/>
    <property type="match status" value="1"/>
</dbReference>
<dbReference type="InterPro" id="IPR001972">
    <property type="entry name" value="Stomatin_HflK_fam"/>
</dbReference>
<dbReference type="SUPFAM" id="SSF117892">
    <property type="entry name" value="Band 7/SPFH domain"/>
    <property type="match status" value="1"/>
</dbReference>
<dbReference type="Gene3D" id="3.30.479.30">
    <property type="entry name" value="Band 7 domain"/>
    <property type="match status" value="1"/>
</dbReference>
<dbReference type="SMART" id="SM00244">
    <property type="entry name" value="PHB"/>
    <property type="match status" value="1"/>
</dbReference>
<evidence type="ECO:0000313" key="6">
    <source>
        <dbReference type="EMBL" id="ABK14222.1"/>
    </source>
</evidence>
<dbReference type="FunFam" id="3.30.479.30:FF:000004">
    <property type="entry name" value="Putative membrane protease family, stomatin"/>
    <property type="match status" value="1"/>
</dbReference>
<keyword evidence="4" id="KW-1133">Transmembrane helix</keyword>
<keyword evidence="3" id="KW-0812">Transmembrane</keyword>
<gene>
    <name evidence="6" type="ordered locus">Mthe_0430</name>
</gene>